<dbReference type="OrthoDB" id="5340910at2759"/>
<dbReference type="SUPFAM" id="SSF50044">
    <property type="entry name" value="SH3-domain"/>
    <property type="match status" value="1"/>
</dbReference>
<proteinExistence type="predicted"/>
<evidence type="ECO:0000313" key="6">
    <source>
        <dbReference type="EMBL" id="KAJ1969291.1"/>
    </source>
</evidence>
<gene>
    <name evidence="6" type="ORF">IWQ62_000711</name>
</gene>
<dbReference type="InterPro" id="IPR001452">
    <property type="entry name" value="SH3_domain"/>
</dbReference>
<sequence>MSFRPNRTRQTRARPYRLLPFTILFQFTLGIWWMALSTLGPVAGAEDIPSGCYSLATSKYCGEAFGDYHLSQYIQVAGRKPTSASQLDNVLDQYFNSRSDIADTNMELGCTNWNGNGTPRYRMSYLCRSYLALPASQSCNANQTPPPLCKDTCLKYTNGWENVIANVTACPNQGISKIIVSDLVASCDSSFYGGSDSDRCVDGAKVEASTCGLIPTDTASICSFCSGPSSELEPCCRTAIPANNCPNPPDEPNFSDSDASRKDDDSSGWTAGRIAAVVVPTVVGALLLLALLAFLIYRQRRKRQLEHNKLFPHVPKTSPSSQHLLTTAPGALAAVAAANGSVQSFEPVQCRAIYPFIPRMDDELQLTQGDVLLLLKIFDDGWAVANNLTTGQEGAVPLVCVTPYQPDSSDEKNETTTSMSGSDHHTSDGLSAVELERSLSSMNASAAAIAATVSAITGSHGTINQRLSGRVHESQLPRRYSSRRAAHRPKNTDSDSVGTKRSASR</sequence>
<dbReference type="AlphaFoldDB" id="A0A9W8B0P3"/>
<evidence type="ECO:0000256" key="3">
    <source>
        <dbReference type="SAM" id="MobiDB-lite"/>
    </source>
</evidence>
<evidence type="ECO:0000256" key="4">
    <source>
        <dbReference type="SAM" id="Phobius"/>
    </source>
</evidence>
<name>A0A9W8B0P3_9FUNG</name>
<feature type="transmembrane region" description="Helical" evidence="4">
    <location>
        <begin position="274"/>
        <end position="297"/>
    </location>
</feature>
<feature type="compositionally biased region" description="Basic residues" evidence="3">
    <location>
        <begin position="480"/>
        <end position="489"/>
    </location>
</feature>
<dbReference type="Pfam" id="PF00018">
    <property type="entry name" value="SH3_1"/>
    <property type="match status" value="1"/>
</dbReference>
<reference evidence="6" key="1">
    <citation type="submission" date="2022-07" db="EMBL/GenBank/DDBJ databases">
        <title>Phylogenomic reconstructions and comparative analyses of Kickxellomycotina fungi.</title>
        <authorList>
            <person name="Reynolds N.K."/>
            <person name="Stajich J.E."/>
            <person name="Barry K."/>
            <person name="Grigoriev I.V."/>
            <person name="Crous P."/>
            <person name="Smith M.E."/>
        </authorList>
    </citation>
    <scope>NUCLEOTIDE SEQUENCE</scope>
    <source>
        <strain evidence="6">RSA 1196</strain>
    </source>
</reference>
<evidence type="ECO:0000256" key="2">
    <source>
        <dbReference type="PROSITE-ProRule" id="PRU00192"/>
    </source>
</evidence>
<protein>
    <recommendedName>
        <fullName evidence="5">SH3 domain-containing protein</fullName>
    </recommendedName>
</protein>
<feature type="compositionally biased region" description="Polar residues" evidence="3">
    <location>
        <begin position="494"/>
        <end position="505"/>
    </location>
</feature>
<keyword evidence="4" id="KW-0812">Transmembrane</keyword>
<dbReference type="InterPro" id="IPR036028">
    <property type="entry name" value="SH3-like_dom_sf"/>
</dbReference>
<feature type="domain" description="SH3" evidence="5">
    <location>
        <begin position="345"/>
        <end position="406"/>
    </location>
</feature>
<feature type="region of interest" description="Disordered" evidence="3">
    <location>
        <begin position="403"/>
        <end position="428"/>
    </location>
</feature>
<feature type="region of interest" description="Disordered" evidence="3">
    <location>
        <begin position="464"/>
        <end position="505"/>
    </location>
</feature>
<dbReference type="EMBL" id="JANBPY010000074">
    <property type="protein sequence ID" value="KAJ1969291.1"/>
    <property type="molecule type" value="Genomic_DNA"/>
</dbReference>
<dbReference type="Gene3D" id="2.30.30.40">
    <property type="entry name" value="SH3 Domains"/>
    <property type="match status" value="1"/>
</dbReference>
<evidence type="ECO:0000313" key="7">
    <source>
        <dbReference type="Proteomes" id="UP001150925"/>
    </source>
</evidence>
<accession>A0A9W8B0P3</accession>
<dbReference type="PROSITE" id="PS50002">
    <property type="entry name" value="SH3"/>
    <property type="match status" value="1"/>
</dbReference>
<dbReference type="SMART" id="SM00326">
    <property type="entry name" value="SH3"/>
    <property type="match status" value="1"/>
</dbReference>
<comment type="caution">
    <text evidence="6">The sequence shown here is derived from an EMBL/GenBank/DDBJ whole genome shotgun (WGS) entry which is preliminary data.</text>
</comment>
<keyword evidence="1 2" id="KW-0728">SH3 domain</keyword>
<keyword evidence="7" id="KW-1185">Reference proteome</keyword>
<dbReference type="Proteomes" id="UP001150925">
    <property type="component" value="Unassembled WGS sequence"/>
</dbReference>
<keyword evidence="4" id="KW-0472">Membrane</keyword>
<evidence type="ECO:0000256" key="1">
    <source>
        <dbReference type="ARBA" id="ARBA00022443"/>
    </source>
</evidence>
<evidence type="ECO:0000259" key="5">
    <source>
        <dbReference type="PROSITE" id="PS50002"/>
    </source>
</evidence>
<organism evidence="6 7">
    <name type="scientific">Dispira parvispora</name>
    <dbReference type="NCBI Taxonomy" id="1520584"/>
    <lineage>
        <taxon>Eukaryota</taxon>
        <taxon>Fungi</taxon>
        <taxon>Fungi incertae sedis</taxon>
        <taxon>Zoopagomycota</taxon>
        <taxon>Kickxellomycotina</taxon>
        <taxon>Dimargaritomycetes</taxon>
        <taxon>Dimargaritales</taxon>
        <taxon>Dimargaritaceae</taxon>
        <taxon>Dispira</taxon>
    </lineage>
</organism>
<keyword evidence="4" id="KW-1133">Transmembrane helix</keyword>